<dbReference type="AlphaFoldDB" id="A0A935M578"/>
<proteinExistence type="predicted"/>
<dbReference type="Proteomes" id="UP000726105">
    <property type="component" value="Unassembled WGS sequence"/>
</dbReference>
<organism evidence="1 2">
    <name type="scientific">Candidatus Phosphoribacter hodrii</name>
    <dbReference type="NCBI Taxonomy" id="2953743"/>
    <lineage>
        <taxon>Bacteria</taxon>
        <taxon>Bacillati</taxon>
        <taxon>Actinomycetota</taxon>
        <taxon>Actinomycetes</taxon>
        <taxon>Micrococcales</taxon>
        <taxon>Dermatophilaceae</taxon>
        <taxon>Candidatus Phosphoribacter</taxon>
    </lineage>
</organism>
<reference evidence="1 2" key="1">
    <citation type="submission" date="2020-10" db="EMBL/GenBank/DDBJ databases">
        <title>Connecting structure to function with the recovery of over 1000 high-quality activated sludge metagenome-assembled genomes encoding full-length rRNA genes using long-read sequencing.</title>
        <authorList>
            <person name="Singleton C.M."/>
            <person name="Petriglieri F."/>
            <person name="Kristensen J.M."/>
            <person name="Kirkegaard R.H."/>
            <person name="Michaelsen T.Y."/>
            <person name="Andersen M.H."/>
            <person name="Karst S.M."/>
            <person name="Dueholm M.S."/>
            <person name="Nielsen P.H."/>
            <person name="Albertsen M."/>
        </authorList>
    </citation>
    <scope>NUCLEOTIDE SEQUENCE [LARGE SCALE GENOMIC DNA]</scope>
    <source>
        <strain evidence="1">Ega_18-Q3-R5-49_MAXAC.001</strain>
    </source>
</reference>
<name>A0A935M578_9MICO</name>
<evidence type="ECO:0000313" key="1">
    <source>
        <dbReference type="EMBL" id="MBK7274960.1"/>
    </source>
</evidence>
<accession>A0A935M578</accession>
<gene>
    <name evidence="1" type="ORF">IPI13_18085</name>
</gene>
<dbReference type="EMBL" id="JADJIB010000020">
    <property type="protein sequence ID" value="MBK7274960.1"/>
    <property type="molecule type" value="Genomic_DNA"/>
</dbReference>
<protein>
    <submittedName>
        <fullName evidence="1">Uncharacterized protein</fullName>
    </submittedName>
</protein>
<comment type="caution">
    <text evidence="1">The sequence shown here is derived from an EMBL/GenBank/DDBJ whole genome shotgun (WGS) entry which is preliminary data.</text>
</comment>
<evidence type="ECO:0000313" key="2">
    <source>
        <dbReference type="Proteomes" id="UP000726105"/>
    </source>
</evidence>
<sequence length="143" mass="15228">MGITPQFVARANTSAGDNVRQTWETYLATGGWWGHCHVPENDHWDPGPIDQAAFFAAAGITTQEDENMPLTTADVNAIWDKTIDGVPMGDRLYFSHRRAQAALDKAVELEAKIDALTAAVAAIKTGTVTGEVTVTGGTLTVGT</sequence>